<name>A0A1U8LD61_GOSHI</name>
<keyword evidence="1" id="KW-1185">Reference proteome</keyword>
<sequence>MLFVESGIEINFLSRSNRTNPTSYTETFNRTFVEQVFPRFHTVLAPTTVADPLNLRYCRLLKAGKKLRETRQTVIFILEVGSPRQITKSSCSYKDKGMHRICSTSCSEKGSKRLPK</sequence>
<dbReference type="KEGG" id="ghi:107926236"/>
<dbReference type="Proteomes" id="UP000818029">
    <property type="component" value="Chromosome A08"/>
</dbReference>
<proteinExistence type="predicted"/>
<gene>
    <name evidence="2" type="primary">LOC107926236</name>
</gene>
<dbReference type="PaxDb" id="3635-A0A1U8LD61"/>
<reference evidence="2" key="2">
    <citation type="submission" date="2025-08" db="UniProtKB">
        <authorList>
            <consortium name="RefSeq"/>
        </authorList>
    </citation>
    <scope>IDENTIFICATION</scope>
</reference>
<reference evidence="1" key="1">
    <citation type="journal article" date="2020" name="Nat. Genet.">
        <title>Genomic diversifications of five Gossypium allopolyploid species and their impact on cotton improvement.</title>
        <authorList>
            <person name="Chen Z.J."/>
            <person name="Sreedasyam A."/>
            <person name="Ando A."/>
            <person name="Song Q."/>
            <person name="De Santiago L.M."/>
            <person name="Hulse-Kemp A.M."/>
            <person name="Ding M."/>
            <person name="Ye W."/>
            <person name="Kirkbride R.C."/>
            <person name="Jenkins J."/>
            <person name="Plott C."/>
            <person name="Lovell J."/>
            <person name="Lin Y.M."/>
            <person name="Vaughn R."/>
            <person name="Liu B."/>
            <person name="Simpson S."/>
            <person name="Scheffler B.E."/>
            <person name="Wen L."/>
            <person name="Saski C.A."/>
            <person name="Grover C.E."/>
            <person name="Hu G."/>
            <person name="Conover J.L."/>
            <person name="Carlson J.W."/>
            <person name="Shu S."/>
            <person name="Boston L.B."/>
            <person name="Williams M."/>
            <person name="Peterson D.G."/>
            <person name="McGee K."/>
            <person name="Jones D.C."/>
            <person name="Wendel J.F."/>
            <person name="Stelly D.M."/>
            <person name="Grimwood J."/>
            <person name="Schmutz J."/>
        </authorList>
    </citation>
    <scope>NUCLEOTIDE SEQUENCE [LARGE SCALE GENOMIC DNA]</scope>
    <source>
        <strain evidence="1">cv. TM-1</strain>
    </source>
</reference>
<accession>A0A1U8LD61</accession>
<protein>
    <recommendedName>
        <fullName evidence="3">Integrase catalytic domain-containing protein</fullName>
    </recommendedName>
</protein>
<dbReference type="RefSeq" id="XP_016712517.1">
    <property type="nucleotide sequence ID" value="XM_016857028.2"/>
</dbReference>
<evidence type="ECO:0000313" key="2">
    <source>
        <dbReference type="RefSeq" id="XP_016712517.1"/>
    </source>
</evidence>
<organism evidence="1 2">
    <name type="scientific">Gossypium hirsutum</name>
    <name type="common">Upland cotton</name>
    <name type="synonym">Gossypium mexicanum</name>
    <dbReference type="NCBI Taxonomy" id="3635"/>
    <lineage>
        <taxon>Eukaryota</taxon>
        <taxon>Viridiplantae</taxon>
        <taxon>Streptophyta</taxon>
        <taxon>Embryophyta</taxon>
        <taxon>Tracheophyta</taxon>
        <taxon>Spermatophyta</taxon>
        <taxon>Magnoliopsida</taxon>
        <taxon>eudicotyledons</taxon>
        <taxon>Gunneridae</taxon>
        <taxon>Pentapetalae</taxon>
        <taxon>rosids</taxon>
        <taxon>malvids</taxon>
        <taxon>Malvales</taxon>
        <taxon>Malvaceae</taxon>
        <taxon>Malvoideae</taxon>
        <taxon>Gossypium</taxon>
    </lineage>
</organism>
<dbReference type="AlphaFoldDB" id="A0A1U8LD61"/>
<dbReference type="GeneID" id="107926236"/>
<evidence type="ECO:0000313" key="1">
    <source>
        <dbReference type="Proteomes" id="UP000818029"/>
    </source>
</evidence>
<evidence type="ECO:0008006" key="3">
    <source>
        <dbReference type="Google" id="ProtNLM"/>
    </source>
</evidence>